<accession>A0ACD0P0T9</accession>
<name>A0ACD0P0T9_9BASI</name>
<keyword evidence="2" id="KW-1185">Reference proteome</keyword>
<organism evidence="1 2">
    <name type="scientific">Violaceomyces palustris</name>
    <dbReference type="NCBI Taxonomy" id="1673888"/>
    <lineage>
        <taxon>Eukaryota</taxon>
        <taxon>Fungi</taxon>
        <taxon>Dikarya</taxon>
        <taxon>Basidiomycota</taxon>
        <taxon>Ustilaginomycotina</taxon>
        <taxon>Ustilaginomycetes</taxon>
        <taxon>Violaceomycetales</taxon>
        <taxon>Violaceomycetaceae</taxon>
        <taxon>Violaceomyces</taxon>
    </lineage>
</organism>
<protein>
    <submittedName>
        <fullName evidence="1">Uncharacterized protein</fullName>
    </submittedName>
</protein>
<gene>
    <name evidence="1" type="ORF">IE53DRAFT_385940</name>
</gene>
<proteinExistence type="predicted"/>
<reference evidence="1 2" key="1">
    <citation type="journal article" date="2018" name="Mol. Biol. Evol.">
        <title>Broad Genomic Sampling Reveals a Smut Pathogenic Ancestry of the Fungal Clade Ustilaginomycotina.</title>
        <authorList>
            <person name="Kijpornyongpan T."/>
            <person name="Mondo S.J."/>
            <person name="Barry K."/>
            <person name="Sandor L."/>
            <person name="Lee J."/>
            <person name="Lipzen A."/>
            <person name="Pangilinan J."/>
            <person name="LaButti K."/>
            <person name="Hainaut M."/>
            <person name="Henrissat B."/>
            <person name="Grigoriev I.V."/>
            <person name="Spatafora J.W."/>
            <person name="Aime M.C."/>
        </authorList>
    </citation>
    <scope>NUCLEOTIDE SEQUENCE [LARGE SCALE GENOMIC DNA]</scope>
    <source>
        <strain evidence="1 2">SA 807</strain>
    </source>
</reference>
<evidence type="ECO:0000313" key="1">
    <source>
        <dbReference type="EMBL" id="PWN51689.1"/>
    </source>
</evidence>
<dbReference type="Proteomes" id="UP000245626">
    <property type="component" value="Unassembled WGS sequence"/>
</dbReference>
<evidence type="ECO:0000313" key="2">
    <source>
        <dbReference type="Proteomes" id="UP000245626"/>
    </source>
</evidence>
<sequence>MIDELILYLVEQIGLDGEAGTEPDRLGQFISSFHQSRLEGNQQRQGHGSLAPSEQLVDEKYQAYIWKSLQSRPHIHVGRHVPGVIAQGGNRKRSTVTRKSERDGRGTKSEEVILPRLEYDWVDVLDDREAASLSLPELRSRFGKELRIVVEPEISRRLLTGSDVKNLLSPSSYKCLQIICRARGEAITSVDLGELTKYDQKTIFYLAKRLINAGLIVKFKAPETRTQANYFVATRFLDQCPLWLRKKNAESLVGGSTAQAGGGGGDVDDPQLFKADDETKPEVDGNGNGDEGEEEEEEEEEEGVERVGGGDGQVQEGGGTGRGEIAGIVDFGEETAVWTFQSLPSEVASVWLSSRPDLVRVRMYKLLHNSKGWAAVRAYVMERLGFHRCTKFERKVFTRILDNMLLEKKLERIAIVRAGASRSVAGVRMTDRGREEMEALIAQPDRDRPSNSATRLKEMSQRLRTIHYKLVNELTVEHQVVEAVAASGTLGTTLQKVMSRLNGAALARRAVEAILLRIESDKVDKEVTDLAARCFHSFENRKRVNAYFSNHAWLLLNADMITDEEASSLEHVGRFETPLQEAFFSSRQELAKSLLAFDAEAYRGPGQIPPAPKAKRGRPRKGEVRVKETPSKREGATSASSARKRARTMALSREEDRGLQREIDTTTEAAFPSETAGGQAVERGQDVDVKSAIVADVTPKTERNRPVPKQRVNLLALRRMHLLVDCIKDSGGAMDSLLVHEACLEYGSRTEYSSFDKQVIDLGDRKIREGIIKAAVSEGKLRQTKIQLPAHMSRSQRTVIYLSDIEPDKLRSYIQDMMKGEAGWMLQDTRRLEGLPKLQAHEVDDVPAVLPWQSRSYIDPRSLEDEMQLNFIRTSFFNVPSVVEQHYAHFQSPAERLKMFHLLSLDAIRSGSGKALVSGDDHILDLSYFWSEIPLSKFLHISCPSFFSEAVATALQNDYLKSVPLSEQQGKVKQDLGLSSSGEPAESLVIRLQSFVKQLEALHLASPCGDSEETCRKMAWQFYGTVPLYAWDQGLADLPVAEWVQIGLDPNAAKYFWTKFKALTGKRPAKASAILPPGELDFEASRGQVAPAPAILRVSEDLAQLFGNPKAWRDFFILRWQQCKLLHRFLSRKGRDDILEDEVFIERASFACLAPKEAVRLFLKTRSELMANRVEAGSTKQKKMGKALRPCWDADETCLLPTRKASQKSASRKRRQAKGEGRKITLEKARQLRQRRDADFEALIDAGLRDDPEAGAIRESLTKALRRYRKQYVEARDGFTLAEAKDAVDRLLSKARAKAIASKSGTAVSQRRRVGGLKKGGRTKAKMHDKERVNSAGGQDSRRRRGKVSRGEMSLEAKDLLRDSGVVLRARDRARGRSDWSAILQLSSQIPDLGAKASAEWRLRFKKLCETPAEEAYLSALERRWTKVFQVGREKGDLLDPDFPDATNFDLMQQIRYLRSSINKVEVITSLGKPMASAPLPLKMDESFCKGWLDEISAEVPAMIWESTYLAEPSRTAAQRLDAFRSRAFTLRATRSLPKGVKRVRSGVAEAAVKMLLTMPDQSLNEDEKVEFCKSVGEESIGAALERLLKRKVIKYGVKEVETRRMPGANFVFTDEYRKAFDFPMQKELSKDVAQVLEGYASKLTSHPPQIIEPIANDQEAASILTLMSRDALDCEVDVEPLKALRANHTFNARIITDEEIESLILVTPGPGLIEQLESTKMKCPPPPAHQACLKWFEGDTLLKREMKDALERLKDDVGPRLQQALDELVACLKAAGEMGLTAEEVKSLPHRKELVKRVTSCEVGLAFWAGYDVPRLVSCEHLGSWTVSVRTREGRTRRVVPRTWLDMHGGPKPDIWRQGLEAVVGWCQARPGISKAHLNVRLAKAFDRLEVQEMVDTLCGLGLIRRLLGGGGDDGDEPDDVVDDNEVTFVPTHTSWPGFFETE</sequence>
<dbReference type="EMBL" id="KZ819824">
    <property type="protein sequence ID" value="PWN51689.1"/>
    <property type="molecule type" value="Genomic_DNA"/>
</dbReference>